<dbReference type="EMBL" id="MU864930">
    <property type="protein sequence ID" value="KAK4466636.1"/>
    <property type="molecule type" value="Genomic_DNA"/>
</dbReference>
<dbReference type="PANTHER" id="PTHR47803">
    <property type="entry name" value="TRNA-SPECIFIC ADENOSINE DEAMINASE 1"/>
    <property type="match status" value="1"/>
</dbReference>
<dbReference type="InterPro" id="IPR042935">
    <property type="entry name" value="Tad1"/>
</dbReference>
<evidence type="ECO:0000259" key="2">
    <source>
        <dbReference type="PROSITE" id="PS50141"/>
    </source>
</evidence>
<feature type="domain" description="A to I editase" evidence="2">
    <location>
        <begin position="53"/>
        <end position="386"/>
    </location>
</feature>
<dbReference type="Pfam" id="PF02137">
    <property type="entry name" value="A_deamin"/>
    <property type="match status" value="1"/>
</dbReference>
<dbReference type="GO" id="GO:0003723">
    <property type="term" value="F:RNA binding"/>
    <property type="evidence" value="ECO:0007669"/>
    <property type="project" value="InterPro"/>
</dbReference>
<dbReference type="GO" id="GO:0002100">
    <property type="term" value="P:tRNA wobble adenosine to inosine editing"/>
    <property type="evidence" value="ECO:0007669"/>
    <property type="project" value="InterPro"/>
</dbReference>
<evidence type="ECO:0000313" key="3">
    <source>
        <dbReference type="EMBL" id="KAK4466636.1"/>
    </source>
</evidence>
<dbReference type="InterPro" id="IPR002466">
    <property type="entry name" value="A_deamin"/>
</dbReference>
<comment type="caution">
    <text evidence="3">The sequence shown here is derived from an EMBL/GenBank/DDBJ whole genome shotgun (WGS) entry which is preliminary data.</text>
</comment>
<proteinExistence type="predicted"/>
<keyword evidence="4" id="KW-1185">Reference proteome</keyword>
<protein>
    <submittedName>
        <fullName evidence="3">tRNA-specific adenosine deaminase</fullName>
    </submittedName>
</protein>
<reference evidence="3" key="2">
    <citation type="submission" date="2023-06" db="EMBL/GenBank/DDBJ databases">
        <authorList>
            <consortium name="Lawrence Berkeley National Laboratory"/>
            <person name="Mondo S.J."/>
            <person name="Hensen N."/>
            <person name="Bonometti L."/>
            <person name="Westerberg I."/>
            <person name="Brannstrom I.O."/>
            <person name="Guillou S."/>
            <person name="Cros-Aarteil S."/>
            <person name="Calhoun S."/>
            <person name="Haridas S."/>
            <person name="Kuo A."/>
            <person name="Pangilinan J."/>
            <person name="Riley R."/>
            <person name="Labutti K."/>
            <person name="Andreopoulos B."/>
            <person name="Lipzen A."/>
            <person name="Chen C."/>
            <person name="Yanf M."/>
            <person name="Daum C."/>
            <person name="Ng V."/>
            <person name="Clum A."/>
            <person name="Steindorff A."/>
            <person name="Ohm R."/>
            <person name="Martin F."/>
            <person name="Silar P."/>
            <person name="Natvig D."/>
            <person name="Lalanne C."/>
            <person name="Gautier V."/>
            <person name="Ament-Velasquez S.L."/>
            <person name="Kruys A."/>
            <person name="Hutchinson M.I."/>
            <person name="Powell A.J."/>
            <person name="Barry K."/>
            <person name="Miller A.N."/>
            <person name="Grigoriev I.V."/>
            <person name="Debuchy R."/>
            <person name="Gladieux P."/>
            <person name="Thoren M.H."/>
            <person name="Johannesson H."/>
        </authorList>
    </citation>
    <scope>NUCLEOTIDE SEQUENCE</scope>
    <source>
        <strain evidence="3">PSN324</strain>
    </source>
</reference>
<accession>A0AAV9I4S5</accession>
<organism evidence="3 4">
    <name type="scientific">Cladorrhinum samala</name>
    <dbReference type="NCBI Taxonomy" id="585594"/>
    <lineage>
        <taxon>Eukaryota</taxon>
        <taxon>Fungi</taxon>
        <taxon>Dikarya</taxon>
        <taxon>Ascomycota</taxon>
        <taxon>Pezizomycotina</taxon>
        <taxon>Sordariomycetes</taxon>
        <taxon>Sordariomycetidae</taxon>
        <taxon>Sordariales</taxon>
        <taxon>Podosporaceae</taxon>
        <taxon>Cladorrhinum</taxon>
    </lineage>
</organism>
<evidence type="ECO:0000256" key="1">
    <source>
        <dbReference type="SAM" id="MobiDB-lite"/>
    </source>
</evidence>
<dbReference type="SMART" id="SM00552">
    <property type="entry name" value="ADEAMc"/>
    <property type="match status" value="1"/>
</dbReference>
<dbReference type="Proteomes" id="UP001321749">
    <property type="component" value="Unassembled WGS sequence"/>
</dbReference>
<dbReference type="PROSITE" id="PS50141">
    <property type="entry name" value="A_DEAMIN_EDITASE"/>
    <property type="match status" value="1"/>
</dbReference>
<dbReference type="AlphaFoldDB" id="A0AAV9I4S5"/>
<gene>
    <name evidence="3" type="ORF">QBC42DRAFT_216053</name>
</gene>
<dbReference type="PANTHER" id="PTHR47803:SF1">
    <property type="entry name" value="TRNA-SPECIFIC ADENOSINE DEAMINASE 1"/>
    <property type="match status" value="1"/>
</dbReference>
<feature type="region of interest" description="Disordered" evidence="1">
    <location>
        <begin position="153"/>
        <end position="183"/>
    </location>
</feature>
<feature type="compositionally biased region" description="Pro residues" evidence="1">
    <location>
        <begin position="163"/>
        <end position="174"/>
    </location>
</feature>
<dbReference type="GO" id="GO:0043829">
    <property type="term" value="F:tRNA-specific adenosine-37 deaminase activity"/>
    <property type="evidence" value="ECO:0007669"/>
    <property type="project" value="TreeGrafter"/>
</dbReference>
<name>A0AAV9I4S5_9PEZI</name>
<evidence type="ECO:0000313" key="4">
    <source>
        <dbReference type="Proteomes" id="UP001321749"/>
    </source>
</evidence>
<reference evidence="3" key="1">
    <citation type="journal article" date="2023" name="Mol. Phylogenet. Evol.">
        <title>Genome-scale phylogeny and comparative genomics of the fungal order Sordariales.</title>
        <authorList>
            <person name="Hensen N."/>
            <person name="Bonometti L."/>
            <person name="Westerberg I."/>
            <person name="Brannstrom I.O."/>
            <person name="Guillou S."/>
            <person name="Cros-Aarteil S."/>
            <person name="Calhoun S."/>
            <person name="Haridas S."/>
            <person name="Kuo A."/>
            <person name="Mondo S."/>
            <person name="Pangilinan J."/>
            <person name="Riley R."/>
            <person name="LaButti K."/>
            <person name="Andreopoulos B."/>
            <person name="Lipzen A."/>
            <person name="Chen C."/>
            <person name="Yan M."/>
            <person name="Daum C."/>
            <person name="Ng V."/>
            <person name="Clum A."/>
            <person name="Steindorff A."/>
            <person name="Ohm R.A."/>
            <person name="Martin F."/>
            <person name="Silar P."/>
            <person name="Natvig D.O."/>
            <person name="Lalanne C."/>
            <person name="Gautier V."/>
            <person name="Ament-Velasquez S.L."/>
            <person name="Kruys A."/>
            <person name="Hutchinson M.I."/>
            <person name="Powell A.J."/>
            <person name="Barry K."/>
            <person name="Miller A.N."/>
            <person name="Grigoriev I.V."/>
            <person name="Debuchy R."/>
            <person name="Gladieux P."/>
            <person name="Hiltunen Thoren M."/>
            <person name="Johannesson H."/>
        </authorList>
    </citation>
    <scope>NUCLEOTIDE SEQUENCE</scope>
    <source>
        <strain evidence="3">PSN324</strain>
    </source>
</reference>
<sequence length="420" mass="45664">MASEADQIACLVLEEFGKLPPKRRPAVRDNGLHEWVPLSGIVVKGPKFQRCIALATGMKCLPASKLAEAQGVAIHDWHAEILALRAFNRFLLDECNRLSQDDTARSDFLSRRGPSSSVTQPFFWNPDLNLHMYCSEAPCGDASMELIMSSQADPTPWELPTSTPSPLPPTPLTPPQSSAPAPVPSLLGRGYFSSLGIVRRKPARGDAPPTASKSCSDKIALKQCTSLLSSLASLLVSPQNVYLTSLVLPESQYSQVGCTRCFGVDAEQGRMACMRGREWDPSSSSYRTVPFVVETTTREFDYSKRTVAARSEKTAASNLAVAWTADGKVEEGLIGGVLQGRKAFTVKGASAVSRRKMWELAKETARALGDETLVAVLSAATYDKVKEDELLRSRRKVKEDARGEALKGWLRNTGDGTFGV</sequence>